<dbReference type="SUPFAM" id="SSF51905">
    <property type="entry name" value="FAD/NAD(P)-binding domain"/>
    <property type="match status" value="1"/>
</dbReference>
<evidence type="ECO:0000313" key="3">
    <source>
        <dbReference type="EMBL" id="ROP35603.1"/>
    </source>
</evidence>
<feature type="region of interest" description="Disordered" evidence="1">
    <location>
        <begin position="437"/>
        <end position="463"/>
    </location>
</feature>
<proteinExistence type="predicted"/>
<dbReference type="InterPro" id="IPR002938">
    <property type="entry name" value="FAD-bd"/>
</dbReference>
<keyword evidence="4" id="KW-1185">Reference proteome</keyword>
<dbReference type="Pfam" id="PF01494">
    <property type="entry name" value="FAD_binding_3"/>
    <property type="match status" value="1"/>
</dbReference>
<dbReference type="EMBL" id="RJKM01000001">
    <property type="protein sequence ID" value="ROP35603.1"/>
    <property type="molecule type" value="Genomic_DNA"/>
</dbReference>
<comment type="caution">
    <text evidence="3">The sequence shown here is derived from an EMBL/GenBank/DDBJ whole genome shotgun (WGS) entry which is preliminary data.</text>
</comment>
<dbReference type="PANTHER" id="PTHR43422">
    <property type="entry name" value="THIAMINE THIAZOLE SYNTHASE"/>
    <property type="match status" value="1"/>
</dbReference>
<accession>A0A3N1GZ49</accession>
<dbReference type="GO" id="GO:0071949">
    <property type="term" value="F:FAD binding"/>
    <property type="evidence" value="ECO:0007669"/>
    <property type="project" value="InterPro"/>
</dbReference>
<dbReference type="AlphaFoldDB" id="A0A3N1GZ49"/>
<dbReference type="Proteomes" id="UP000268727">
    <property type="component" value="Unassembled WGS sequence"/>
</dbReference>
<name>A0A3N1GZ49_9PSEU</name>
<dbReference type="RefSeq" id="WP_211348079.1">
    <property type="nucleotide sequence ID" value="NZ_RJKM01000001.1"/>
</dbReference>
<evidence type="ECO:0000256" key="1">
    <source>
        <dbReference type="SAM" id="MobiDB-lite"/>
    </source>
</evidence>
<gene>
    <name evidence="3" type="ORF">EDD40_0837</name>
</gene>
<dbReference type="InterPro" id="IPR036188">
    <property type="entry name" value="FAD/NAD-bd_sf"/>
</dbReference>
<sequence length="463" mass="49659">MPGAHALVLGGGLAGMLAASALSAHVDRVTVLDRDRFADDGDRKGVPHARHAHVLMAGGSRALDELLPGLTASLLDAGAQHLGLPNRLLVFTQAGWLPRLDEAQFVIGCSRALLDAVVRQRVLGRVDLVEATDVVGLLGDHARVTGARVRDRATGVERAVDADFVVDATGRGARTDSWLTALGLPPVREERVDSGMVYATCLYRVPPGAGEDFPGISIQGDPRSSPCSRGGALVPIEDRRWIVSLGGGRGGEPEISPEGFRAFARGLRHPAIADFIDAAEPLTRPFGFHGTVNRRRRYERLSPWPSGFVVLGDAACTFNPVYGHGMTVVARQAVALRDGLARHGARGAAAERLQREFARATDDAWALAVSQDLRYPATIGPARGRLTRLRERYLDRLVLASTGRPTVTRAQLDAYTLSSPLRKLMLSPRVVLGALLGPGRPPTTDAPLTEDESRVLARVEHPR</sequence>
<reference evidence="3 4" key="1">
    <citation type="submission" date="2018-11" db="EMBL/GenBank/DDBJ databases">
        <title>Sequencing the genomes of 1000 actinobacteria strains.</title>
        <authorList>
            <person name="Klenk H.-P."/>
        </authorList>
    </citation>
    <scope>NUCLEOTIDE SEQUENCE [LARGE SCALE GENOMIC DNA]</scope>
    <source>
        <strain evidence="3 4">DSM 44231</strain>
    </source>
</reference>
<evidence type="ECO:0000313" key="4">
    <source>
        <dbReference type="Proteomes" id="UP000268727"/>
    </source>
</evidence>
<dbReference type="Gene3D" id="3.50.50.60">
    <property type="entry name" value="FAD/NAD(P)-binding domain"/>
    <property type="match status" value="1"/>
</dbReference>
<feature type="domain" description="FAD-binding" evidence="2">
    <location>
        <begin position="6"/>
        <end position="354"/>
    </location>
</feature>
<organism evidence="3 4">
    <name type="scientific">Saccharothrix texasensis</name>
    <dbReference type="NCBI Taxonomy" id="103734"/>
    <lineage>
        <taxon>Bacteria</taxon>
        <taxon>Bacillati</taxon>
        <taxon>Actinomycetota</taxon>
        <taxon>Actinomycetes</taxon>
        <taxon>Pseudonocardiales</taxon>
        <taxon>Pseudonocardiaceae</taxon>
        <taxon>Saccharothrix</taxon>
    </lineage>
</organism>
<feature type="compositionally biased region" description="Basic and acidic residues" evidence="1">
    <location>
        <begin position="451"/>
        <end position="463"/>
    </location>
</feature>
<dbReference type="PANTHER" id="PTHR43422:SF3">
    <property type="entry name" value="THIAMINE THIAZOLE SYNTHASE"/>
    <property type="match status" value="1"/>
</dbReference>
<evidence type="ECO:0000259" key="2">
    <source>
        <dbReference type="Pfam" id="PF01494"/>
    </source>
</evidence>
<protein>
    <submittedName>
        <fullName evidence="3">2-polyprenyl-6-methoxyphenol hydroxylase-like FAD-dependent oxidoreductase</fullName>
    </submittedName>
</protein>